<keyword evidence="8" id="KW-0966">Cell projection</keyword>
<dbReference type="GO" id="GO:0071973">
    <property type="term" value="P:bacterial-type flagellum-dependent cell motility"/>
    <property type="evidence" value="ECO:0007669"/>
    <property type="project" value="TreeGrafter"/>
</dbReference>
<feature type="domain" description="Flagellar hook-associated protein 2 C-terminal" evidence="7">
    <location>
        <begin position="235"/>
        <end position="348"/>
    </location>
</feature>
<keyword evidence="8" id="KW-0282">Flagellum</keyword>
<dbReference type="Pfam" id="PF07195">
    <property type="entry name" value="FliD_C"/>
    <property type="match status" value="2"/>
</dbReference>
<comment type="function">
    <text evidence="5">Required for morphogenesis and for the elongation of the flagellar filament by facilitating polymerization of the flagellin monomers at the tip of growing filament. Forms a capping structure, which prevents flagellin subunits (transported through the central channel of the flagellum) from leaking out without polymerization at the distal end.</text>
</comment>
<evidence type="ECO:0000256" key="1">
    <source>
        <dbReference type="ARBA" id="ARBA00009764"/>
    </source>
</evidence>
<dbReference type="GO" id="GO:0009421">
    <property type="term" value="C:bacterial-type flagellum filament cap"/>
    <property type="evidence" value="ECO:0007669"/>
    <property type="project" value="InterPro"/>
</dbReference>
<dbReference type="Proteomes" id="UP000239735">
    <property type="component" value="Unassembled WGS sequence"/>
</dbReference>
<dbReference type="PANTHER" id="PTHR30288">
    <property type="entry name" value="FLAGELLAR CAP/ASSEMBLY PROTEIN FLID"/>
    <property type="match status" value="1"/>
</dbReference>
<name>A0A2N9LAL5_9BACT</name>
<dbReference type="Pfam" id="PF02465">
    <property type="entry name" value="FliD_N"/>
    <property type="match status" value="1"/>
</dbReference>
<feature type="domain" description="Flagellar hook-associated protein 2 C-terminal" evidence="7">
    <location>
        <begin position="552"/>
        <end position="695"/>
    </location>
</feature>
<reference evidence="9" key="1">
    <citation type="submission" date="2018-02" db="EMBL/GenBank/DDBJ databases">
        <authorList>
            <person name="Hausmann B."/>
        </authorList>
    </citation>
    <scope>NUCLEOTIDE SEQUENCE [LARGE SCALE GENOMIC DNA]</scope>
    <source>
        <strain evidence="9">Peat soil MAG SbA5</strain>
    </source>
</reference>
<comment type="similarity">
    <text evidence="1 5">Belongs to the FliD family.</text>
</comment>
<gene>
    <name evidence="8" type="primary">fliD</name>
    <name evidence="8" type="ORF">SBA5_290170</name>
</gene>
<dbReference type="PANTHER" id="PTHR30288:SF0">
    <property type="entry name" value="FLAGELLAR HOOK-ASSOCIATED PROTEIN 2"/>
    <property type="match status" value="1"/>
</dbReference>
<dbReference type="InterPro" id="IPR003481">
    <property type="entry name" value="FliD_N"/>
</dbReference>
<comment type="subcellular location">
    <subcellularLocation>
        <location evidence="5">Secreted</location>
    </subcellularLocation>
    <subcellularLocation>
        <location evidence="5">Bacterial flagellum</location>
    </subcellularLocation>
</comment>
<dbReference type="AlphaFoldDB" id="A0A2N9LAL5"/>
<evidence type="ECO:0000259" key="6">
    <source>
        <dbReference type="Pfam" id="PF02465"/>
    </source>
</evidence>
<dbReference type="GO" id="GO:0009424">
    <property type="term" value="C:bacterial-type flagellum hook"/>
    <property type="evidence" value="ECO:0007669"/>
    <property type="project" value="UniProtKB-UniRule"/>
</dbReference>
<keyword evidence="4 5" id="KW-0975">Bacterial flagellum</keyword>
<proteinExistence type="inferred from homology"/>
<dbReference type="OrthoDB" id="105942at2"/>
<keyword evidence="5" id="KW-0964">Secreted</keyword>
<comment type="subunit">
    <text evidence="2 5">Homopentamer.</text>
</comment>
<keyword evidence="8" id="KW-0969">Cilium</keyword>
<dbReference type="InterPro" id="IPR010809">
    <property type="entry name" value="FliD_C"/>
</dbReference>
<protein>
    <recommendedName>
        <fullName evidence="5">Flagellar hook-associated protein 2</fullName>
        <shortName evidence="5">HAP2</shortName>
    </recommendedName>
    <alternativeName>
        <fullName evidence="5">Flagellar cap protein</fullName>
    </alternativeName>
</protein>
<evidence type="ECO:0000313" key="8">
    <source>
        <dbReference type="EMBL" id="SPE20316.1"/>
    </source>
</evidence>
<evidence type="ECO:0000256" key="4">
    <source>
        <dbReference type="ARBA" id="ARBA00023143"/>
    </source>
</evidence>
<dbReference type="InterPro" id="IPR040026">
    <property type="entry name" value="FliD"/>
</dbReference>
<keyword evidence="3" id="KW-0175">Coiled coil</keyword>
<feature type="domain" description="Flagellar hook-associated protein 2 N-terminal" evidence="6">
    <location>
        <begin position="16"/>
        <end position="112"/>
    </location>
</feature>
<dbReference type="GO" id="GO:0005576">
    <property type="term" value="C:extracellular region"/>
    <property type="evidence" value="ECO:0007669"/>
    <property type="project" value="UniProtKB-SubCell"/>
</dbReference>
<dbReference type="GO" id="GO:0007155">
    <property type="term" value="P:cell adhesion"/>
    <property type="evidence" value="ECO:0007669"/>
    <property type="project" value="InterPro"/>
</dbReference>
<evidence type="ECO:0000313" key="9">
    <source>
        <dbReference type="Proteomes" id="UP000239735"/>
    </source>
</evidence>
<sequence length="718" mass="71606">MGTVGLSFGSPTSGAGFNVSSTVSEIVGNLENVETPWKNQLTSLESQDTAISNLGTLFSNLSNDASALTDFQGVLAQKEGSSSDTGVLELTAANSTATAGTHTVVVNNLAQTASGYLDEITNASDALAGSLTIQMGNGTAKTVVIGAAPSSLAANTIYTGSGANTLPKLASAISSANLGVTANVLTDSSGSRLSLVSNTSGSAGKTTITSQLTDAKLVSTTNTTGAINYNSTVGAKDASLVIDGVPLTSASNTVTNLIPGVTFQLLAPSAQESDGNLEPVQVVISNDNSGVESAVNHFVTDYNALIKAVNTQEGYDSTGKPEPLFGSPTVSLLQQQLLSSLNTQSPNGYLDGIAANNGTTLSGSMTIQVGNKTAETIVIGAVPSSPAANTIYTGSGSDFNTLSGLANAISAANIGVTAGVATSNGESTLTLTSQTAGANGALGVTSAIVASAPTAQTYVDSGYTSTTADSGTLGTVGDASDTLTGSISIRVGNGTAESIVMGAAPASPAANTIYTGSGADTLSDVMDAINNAQLGVSANLTSAGTGITLTSSQVGAAGALAVASSLADTTSLTNTTLNYNNSSDINSLTALGVSVNNDGSLTLDANALDSLLNSDYNSLVGFFQNANSWGQTFSTMLTNAGSSSSTGILALAAKSNSNTESTLNAEVTKEDSYIATQKTKLTAELNQANQIMQQLPSELNGMNELYSAITGYNQGSNG</sequence>
<organism evidence="8 9">
    <name type="scientific">Candidatus Sulfuritelmatomonas gaucii</name>
    <dbReference type="NCBI Taxonomy" id="2043161"/>
    <lineage>
        <taxon>Bacteria</taxon>
        <taxon>Pseudomonadati</taxon>
        <taxon>Acidobacteriota</taxon>
        <taxon>Terriglobia</taxon>
        <taxon>Terriglobales</taxon>
        <taxon>Acidobacteriaceae</taxon>
        <taxon>Candidatus Sulfuritelmatomonas</taxon>
    </lineage>
</organism>
<dbReference type="EMBL" id="OKRB01000085">
    <property type="protein sequence ID" value="SPE20316.1"/>
    <property type="molecule type" value="Genomic_DNA"/>
</dbReference>
<evidence type="ECO:0000256" key="3">
    <source>
        <dbReference type="ARBA" id="ARBA00023054"/>
    </source>
</evidence>
<evidence type="ECO:0000256" key="2">
    <source>
        <dbReference type="ARBA" id="ARBA00011255"/>
    </source>
</evidence>
<accession>A0A2N9LAL5</accession>
<evidence type="ECO:0000256" key="5">
    <source>
        <dbReference type="RuleBase" id="RU362066"/>
    </source>
</evidence>
<evidence type="ECO:0000259" key="7">
    <source>
        <dbReference type="Pfam" id="PF07195"/>
    </source>
</evidence>